<sequence>MKKILILTLLALGLVACEGKDLDDPRVKDALNQAKLDVNTEDDQASDEEDKQDDQKENEDENENEDEDINRTYPEDEIKKDVISVESSPKKDEEDSKEDGKEDLEKSKKEKSKKKKDKAKSGKDEKEKKKALTADDYFFSYYSLVTVRNGKVISALDDKDDDNNGYYIDYVPFSNNIFVVGSAIDKKFSIKKINGQDLTLMYDFKEGETFYPLAMIDDKIYGRYQYYENYDMKKNSDFVSEKSGIGVVDLKTGKLEVFKATHTKSNESLLGQGISDKEILFTKMKDDQKINLYKLDLEKGYDQKAKLVEENTEASFFLSSKHFEKDKAIYEIFKSKGNEIEIKGEKYTINDDKRMTLIGQNLIIQEPTKFDDTKYLFKMDIINYLTGDVVEKDLESYGYRVYKGKLYYIDYDKKVQSLDIGL</sequence>
<gene>
    <name evidence="2" type="ORF">HMPREF1630_04420</name>
</gene>
<reference evidence="2 3" key="1">
    <citation type="submission" date="2014-07" db="EMBL/GenBank/DDBJ databases">
        <authorList>
            <person name="McCorrison J."/>
            <person name="Sanka R."/>
            <person name="Torralba M."/>
            <person name="Gillis M."/>
            <person name="Haft D.H."/>
            <person name="Methe B."/>
            <person name="Sutton G."/>
            <person name="Nelson K.E."/>
        </authorList>
    </citation>
    <scope>NUCLEOTIDE SEQUENCE [LARGE SCALE GENOMIC DNA]</scope>
    <source>
        <strain evidence="2 3">S7-1-13</strain>
    </source>
</reference>
<name>A0A095X404_9FIRM</name>
<dbReference type="EMBL" id="JRMW01000031">
    <property type="protein sequence ID" value="KGF04421.1"/>
    <property type="molecule type" value="Genomic_DNA"/>
</dbReference>
<evidence type="ECO:0000313" key="2">
    <source>
        <dbReference type="EMBL" id="KGF04421.1"/>
    </source>
</evidence>
<accession>A0A095X404</accession>
<feature type="region of interest" description="Disordered" evidence="1">
    <location>
        <begin position="33"/>
        <end position="126"/>
    </location>
</feature>
<dbReference type="Proteomes" id="UP000029579">
    <property type="component" value="Unassembled WGS sequence"/>
</dbReference>
<feature type="compositionally biased region" description="Basic and acidic residues" evidence="1">
    <location>
        <begin position="69"/>
        <end position="108"/>
    </location>
</feature>
<evidence type="ECO:0008006" key="4">
    <source>
        <dbReference type="Google" id="ProtNLM"/>
    </source>
</evidence>
<comment type="caution">
    <text evidence="2">The sequence shown here is derived from an EMBL/GenBank/DDBJ whole genome shotgun (WGS) entry which is preliminary data.</text>
</comment>
<evidence type="ECO:0000256" key="1">
    <source>
        <dbReference type="SAM" id="MobiDB-lite"/>
    </source>
</evidence>
<dbReference type="AlphaFoldDB" id="A0A095X404"/>
<organism evidence="2 3">
    <name type="scientific">Anaerococcus lactolyticus S7-1-13</name>
    <dbReference type="NCBI Taxonomy" id="1284686"/>
    <lineage>
        <taxon>Bacteria</taxon>
        <taxon>Bacillati</taxon>
        <taxon>Bacillota</taxon>
        <taxon>Tissierellia</taxon>
        <taxon>Tissierellales</taxon>
        <taxon>Peptoniphilaceae</taxon>
        <taxon>Anaerococcus</taxon>
    </lineage>
</organism>
<evidence type="ECO:0000313" key="3">
    <source>
        <dbReference type="Proteomes" id="UP000029579"/>
    </source>
</evidence>
<feature type="compositionally biased region" description="Acidic residues" evidence="1">
    <location>
        <begin position="39"/>
        <end position="68"/>
    </location>
</feature>
<dbReference type="OrthoDB" id="1689649at2"/>
<protein>
    <recommendedName>
        <fullName evidence="4">Lipoprotein</fullName>
    </recommendedName>
</protein>
<dbReference type="PROSITE" id="PS51257">
    <property type="entry name" value="PROKAR_LIPOPROTEIN"/>
    <property type="match status" value="1"/>
</dbReference>
<feature type="compositionally biased region" description="Basic residues" evidence="1">
    <location>
        <begin position="109"/>
        <end position="118"/>
    </location>
</feature>
<dbReference type="RefSeq" id="WP_037327395.1">
    <property type="nucleotide sequence ID" value="NZ_JRMW01000031.1"/>
</dbReference>
<proteinExistence type="predicted"/>
<dbReference type="eggNOG" id="ENOG5033T3U">
    <property type="taxonomic scope" value="Bacteria"/>
</dbReference>